<dbReference type="FunFam" id="3.10.250.10:FF:000001">
    <property type="entry name" value="Lysyl oxidase 4 isoform X1"/>
    <property type="match status" value="2"/>
</dbReference>
<dbReference type="SUPFAM" id="SSF56487">
    <property type="entry name" value="SRCR-like"/>
    <property type="match status" value="7"/>
</dbReference>
<keyword evidence="2" id="KW-0812">Transmembrane</keyword>
<feature type="disulfide bond" evidence="9">
    <location>
        <begin position="544"/>
        <end position="605"/>
    </location>
</feature>
<dbReference type="KEGG" id="aten:116301322"/>
<keyword evidence="11" id="KW-1185">Reference proteome</keyword>
<dbReference type="GeneID" id="116301322"/>
<comment type="caution">
    <text evidence="9">Lacks conserved residue(s) required for the propagation of feature annotation.</text>
</comment>
<feature type="domain" description="SRCR" evidence="10">
    <location>
        <begin position="16"/>
        <end position="68"/>
    </location>
</feature>
<name>A0A6P8IHL9_ACTTE</name>
<keyword evidence="8" id="KW-0325">Glycoprotein</keyword>
<dbReference type="Proteomes" id="UP000515163">
    <property type="component" value="Unplaced"/>
</dbReference>
<dbReference type="RefSeq" id="XP_031566219.1">
    <property type="nucleotide sequence ID" value="XM_031710359.1"/>
</dbReference>
<organism evidence="11 12">
    <name type="scientific">Actinia tenebrosa</name>
    <name type="common">Australian red waratah sea anemone</name>
    <dbReference type="NCBI Taxonomy" id="6105"/>
    <lineage>
        <taxon>Eukaryota</taxon>
        <taxon>Metazoa</taxon>
        <taxon>Cnidaria</taxon>
        <taxon>Anthozoa</taxon>
        <taxon>Hexacorallia</taxon>
        <taxon>Actiniaria</taxon>
        <taxon>Actiniidae</taxon>
        <taxon>Actinia</taxon>
    </lineage>
</organism>
<dbReference type="OrthoDB" id="536948at2759"/>
<keyword evidence="7 9" id="KW-1015">Disulfide bond</keyword>
<feature type="disulfide bond" evidence="9">
    <location>
        <begin position="266"/>
        <end position="276"/>
    </location>
</feature>
<evidence type="ECO:0000256" key="8">
    <source>
        <dbReference type="ARBA" id="ARBA00023180"/>
    </source>
</evidence>
<evidence type="ECO:0000256" key="7">
    <source>
        <dbReference type="ARBA" id="ARBA00023157"/>
    </source>
</evidence>
<proteinExistence type="predicted"/>
<dbReference type="InParanoid" id="A0A6P8IHL9"/>
<dbReference type="SMART" id="SM00202">
    <property type="entry name" value="SR"/>
    <property type="match status" value="6"/>
</dbReference>
<evidence type="ECO:0000256" key="2">
    <source>
        <dbReference type="ARBA" id="ARBA00022692"/>
    </source>
</evidence>
<reference evidence="12" key="1">
    <citation type="submission" date="2025-08" db="UniProtKB">
        <authorList>
            <consortium name="RefSeq"/>
        </authorList>
    </citation>
    <scope>IDENTIFICATION</scope>
    <source>
        <tissue evidence="12">Tentacle</tissue>
    </source>
</reference>
<dbReference type="PANTHER" id="PTHR48071">
    <property type="entry name" value="SRCR DOMAIN-CONTAINING PROTEIN"/>
    <property type="match status" value="1"/>
</dbReference>
<feature type="disulfide bond" evidence="9">
    <location>
        <begin position="572"/>
        <end position="582"/>
    </location>
</feature>
<dbReference type="PANTHER" id="PTHR48071:SF18">
    <property type="entry name" value="DELETED IN MALIGNANT BRAIN TUMORS 1 PROTEIN-RELATED"/>
    <property type="match status" value="1"/>
</dbReference>
<dbReference type="Pfam" id="PF00530">
    <property type="entry name" value="SRCR"/>
    <property type="match status" value="6"/>
</dbReference>
<evidence type="ECO:0000313" key="12">
    <source>
        <dbReference type="RefSeq" id="XP_031566219.1"/>
    </source>
</evidence>
<feature type="domain" description="SRCR" evidence="10">
    <location>
        <begin position="211"/>
        <end position="300"/>
    </location>
</feature>
<feature type="disulfide bond" evidence="9">
    <location>
        <begin position="699"/>
        <end position="709"/>
    </location>
</feature>
<dbReference type="InterPro" id="IPR001190">
    <property type="entry name" value="SRCR"/>
</dbReference>
<feature type="domain" description="SRCR" evidence="10">
    <location>
        <begin position="626"/>
        <end position="726"/>
    </location>
</feature>
<evidence type="ECO:0000259" key="10">
    <source>
        <dbReference type="PROSITE" id="PS50287"/>
    </source>
</evidence>
<keyword evidence="5" id="KW-1133">Transmembrane helix</keyword>
<comment type="subcellular location">
    <subcellularLocation>
        <location evidence="1">Membrane</location>
        <topology evidence="1">Single-pass membrane protein</topology>
    </subcellularLocation>
</comment>
<keyword evidence="4" id="KW-0677">Repeat</keyword>
<dbReference type="PROSITE" id="PS50287">
    <property type="entry name" value="SRCR_2"/>
    <property type="match status" value="7"/>
</dbReference>
<feature type="disulfide bond" evidence="9">
    <location>
        <begin position="167"/>
        <end position="177"/>
    </location>
</feature>
<evidence type="ECO:0000256" key="5">
    <source>
        <dbReference type="ARBA" id="ARBA00022989"/>
    </source>
</evidence>
<dbReference type="GO" id="GO:0016020">
    <property type="term" value="C:membrane"/>
    <property type="evidence" value="ECO:0007669"/>
    <property type="project" value="UniProtKB-SubCell"/>
</dbReference>
<evidence type="ECO:0000313" key="11">
    <source>
        <dbReference type="Proteomes" id="UP000515163"/>
    </source>
</evidence>
<gene>
    <name evidence="12" type="primary">LOC116301322</name>
</gene>
<accession>A0A6P8IHL9</accession>
<sequence>MPERKSLKNTILLYLVKVAKSAISNILVIARDYVFGILQVYHNGQWGMVSRNSFEWNDVHSACRRLGFIKATNYGHDGRGDGSVLRPTSKSRNSVYPVSMFICIPQCHCNIHHNAVYYKGQWGTVCNDIWGWNHANVTCRQLGFTKAASYWGWGRGEGTVWLDYMACTGSEASLQDCPHNGWGVVSSNCNGHTEDASVHCDSTDTRGYVFGAIQVYYKGQWGTVCSDYWGSNDANVACRQLGFTKAVGSWVYGRGEGPIWLDNMACTGSEASLGDCSHPGWGVVSSGCKTHTIDAIVQFSGYCYYSNGQWGTVCYNSWGMDDTKVACRQLGFTKALNYWGGHGEGPVWLDDMRCTGSEASLEDCSHPGWGVVSSNCNGHTSDAGVWCSSLQVLFRIFSFYMRKQHKCSYEPHIRALRSDTRGFVEGVIQVYHNGQWGTVCGDYWDSNDANVACRQLGFSKALGAWCCGEGGGEYPINSRGYGRGEGQVWLDSLKCTGSEATLWDCPHPAWGVVDPGCRSHTVDAMVECSVSQDFWSWEETKVACSQLGFTKAAYYWGSGHGEGPVWLDDMTCTGSEASLQDCSHPGWGNVSSHCNSHTYDAGVICSGSLLCNKDNEIYTRRAIRWSKIVNEKTTKSDTRGHVIGVIQVYYKGQWGTVCHDYWDINDAKVACRQLGFATAVSYGYDGHGEGPVWLDDMTCTGSEASLQDCSHPGWGVKIAVLRSDHS</sequence>
<keyword evidence="3" id="KW-0732">Signal</keyword>
<dbReference type="FunFam" id="3.10.250.10:FF:000016">
    <property type="entry name" value="Scavenger receptor cysteine-rich protein type 12"/>
    <property type="match status" value="3"/>
</dbReference>
<evidence type="ECO:0000256" key="6">
    <source>
        <dbReference type="ARBA" id="ARBA00023136"/>
    </source>
</evidence>
<feature type="disulfide bond" evidence="9">
    <location>
        <begin position="139"/>
        <end position="200"/>
    </location>
</feature>
<feature type="domain" description="SRCR" evidence="10">
    <location>
        <begin position="413"/>
        <end position="529"/>
    </location>
</feature>
<dbReference type="PRINTS" id="PR00258">
    <property type="entry name" value="SPERACTRCPTR"/>
</dbReference>
<evidence type="ECO:0000256" key="4">
    <source>
        <dbReference type="ARBA" id="ARBA00022737"/>
    </source>
</evidence>
<dbReference type="InterPro" id="IPR036772">
    <property type="entry name" value="SRCR-like_dom_sf"/>
</dbReference>
<dbReference type="Gene3D" id="3.10.250.10">
    <property type="entry name" value="SRCR-like domain"/>
    <property type="match status" value="7"/>
</dbReference>
<keyword evidence="6" id="KW-0472">Membrane</keyword>
<feature type="disulfide bond" evidence="9">
    <location>
        <begin position="495"/>
        <end position="505"/>
    </location>
</feature>
<evidence type="ECO:0000256" key="1">
    <source>
        <dbReference type="ARBA" id="ARBA00004167"/>
    </source>
</evidence>
<feature type="domain" description="SRCR" evidence="10">
    <location>
        <begin position="305"/>
        <end position="388"/>
    </location>
</feature>
<evidence type="ECO:0000256" key="9">
    <source>
        <dbReference type="PROSITE-ProRule" id="PRU00196"/>
    </source>
</evidence>
<protein>
    <submittedName>
        <fullName evidence="12">Deleted in malignant brain tumors 1 protein-like</fullName>
    </submittedName>
</protein>
<feature type="domain" description="SRCR" evidence="10">
    <location>
        <begin position="116"/>
        <end position="201"/>
    </location>
</feature>
<evidence type="ECO:0000256" key="3">
    <source>
        <dbReference type="ARBA" id="ARBA00022729"/>
    </source>
</evidence>
<dbReference type="AlphaFoldDB" id="A0A6P8IHL9"/>
<feature type="disulfide bond" evidence="9">
    <location>
        <begin position="354"/>
        <end position="364"/>
    </location>
</feature>
<feature type="domain" description="SRCR" evidence="10">
    <location>
        <begin position="529"/>
        <end position="606"/>
    </location>
</feature>